<dbReference type="Proteomes" id="UP000242231">
    <property type="component" value="Unassembled WGS sequence"/>
</dbReference>
<accession>A0A2P5TJ92</accession>
<gene>
    <name evidence="1" type="ORF">UN63_14120</name>
</gene>
<sequence length="164" mass="18617">MFIFKVQDVRGGQAEIRIQALDWSEQGEVGFSCNSDSLAVLLLSGCRSGKGFFELLAGTKPMYVEQWLEYLQEEGSLSQVDVSIHSPLESGYAELCGLDSEQVKTLLDLVYQVGGFNRLQIMRYLKHRHSPATMSTRYNPDELKRYRHLGELINQLIRFKSPAP</sequence>
<dbReference type="AlphaFoldDB" id="A0A2P5TJ92"/>
<name>A0A2P5TJ92_9GAMM</name>
<protein>
    <submittedName>
        <fullName evidence="1">Uncharacterized protein</fullName>
    </submittedName>
</protein>
<organism evidence="1 2">
    <name type="scientific">Oceanisphaera arctica</name>
    <dbReference type="NCBI Taxonomy" id="641510"/>
    <lineage>
        <taxon>Bacteria</taxon>
        <taxon>Pseudomonadati</taxon>
        <taxon>Pseudomonadota</taxon>
        <taxon>Gammaproteobacteria</taxon>
        <taxon>Aeromonadales</taxon>
        <taxon>Aeromonadaceae</taxon>
        <taxon>Oceanisphaera</taxon>
    </lineage>
</organism>
<evidence type="ECO:0000313" key="1">
    <source>
        <dbReference type="EMBL" id="PPL14972.1"/>
    </source>
</evidence>
<comment type="caution">
    <text evidence="1">The sequence shown here is derived from an EMBL/GenBank/DDBJ whole genome shotgun (WGS) entry which is preliminary data.</text>
</comment>
<dbReference type="OrthoDB" id="5590091at2"/>
<keyword evidence="2" id="KW-1185">Reference proteome</keyword>
<reference evidence="2" key="1">
    <citation type="submission" date="2016-11" db="EMBL/GenBank/DDBJ databases">
        <authorList>
            <person name="Sisinthy S."/>
            <person name="Ara S."/>
            <person name="Gundlapally S.R."/>
        </authorList>
    </citation>
    <scope>NUCLEOTIDE SEQUENCE [LARGE SCALE GENOMIC DNA]</scope>
    <source>
        <strain evidence="2">V1-41</strain>
    </source>
</reference>
<evidence type="ECO:0000313" key="2">
    <source>
        <dbReference type="Proteomes" id="UP000242231"/>
    </source>
</evidence>
<proteinExistence type="predicted"/>
<dbReference type="RefSeq" id="WP_104487707.1">
    <property type="nucleotide sequence ID" value="NZ_BMYB01000033.1"/>
</dbReference>
<dbReference type="EMBL" id="MPZM01000043">
    <property type="protein sequence ID" value="PPL14972.1"/>
    <property type="molecule type" value="Genomic_DNA"/>
</dbReference>